<gene>
    <name evidence="1" type="ORF">A2365_01875</name>
</gene>
<dbReference type="STRING" id="1801677.A2365_01875"/>
<dbReference type="InterPro" id="IPR014729">
    <property type="entry name" value="Rossmann-like_a/b/a_fold"/>
</dbReference>
<dbReference type="Gene3D" id="3.40.50.620">
    <property type="entry name" value="HUPs"/>
    <property type="match status" value="1"/>
</dbReference>
<proteinExistence type="predicted"/>
<organism evidence="1 2">
    <name type="scientific">Candidatus Nealsonbacteria bacterium RIFOXYB1_FULL_40_15</name>
    <dbReference type="NCBI Taxonomy" id="1801677"/>
    <lineage>
        <taxon>Bacteria</taxon>
        <taxon>Candidatus Nealsoniibacteriota</taxon>
    </lineage>
</organism>
<protein>
    <submittedName>
        <fullName evidence="1">Uncharacterized protein</fullName>
    </submittedName>
</protein>
<reference evidence="1 2" key="1">
    <citation type="journal article" date="2016" name="Nat. Commun.">
        <title>Thousands of microbial genomes shed light on interconnected biogeochemical processes in an aquifer system.</title>
        <authorList>
            <person name="Anantharaman K."/>
            <person name="Brown C.T."/>
            <person name="Hug L.A."/>
            <person name="Sharon I."/>
            <person name="Castelle C.J."/>
            <person name="Probst A.J."/>
            <person name="Thomas B.C."/>
            <person name="Singh A."/>
            <person name="Wilkins M.J."/>
            <person name="Karaoz U."/>
            <person name="Brodie E.L."/>
            <person name="Williams K.H."/>
            <person name="Hubbard S.S."/>
            <person name="Banfield J.F."/>
        </authorList>
    </citation>
    <scope>NUCLEOTIDE SEQUENCE [LARGE SCALE GENOMIC DNA]</scope>
</reference>
<dbReference type="SUPFAM" id="SSF52374">
    <property type="entry name" value="Nucleotidylyl transferase"/>
    <property type="match status" value="1"/>
</dbReference>
<name>A0A1G2EP69_9BACT</name>
<sequence>MILNSLDYFSKNREKMKKLVLIGGIFNALYAEQIEFFEKAKKLGDTLAVHVAGEKKGILRSRKRAELVSAIKHVDIVFISNKDIGSKSIMEKIKPDLFYMFPH</sequence>
<evidence type="ECO:0000313" key="2">
    <source>
        <dbReference type="Proteomes" id="UP000177740"/>
    </source>
</evidence>
<evidence type="ECO:0000313" key="1">
    <source>
        <dbReference type="EMBL" id="OGZ27595.1"/>
    </source>
</evidence>
<comment type="caution">
    <text evidence="1">The sequence shown here is derived from an EMBL/GenBank/DDBJ whole genome shotgun (WGS) entry which is preliminary data.</text>
</comment>
<dbReference type="Proteomes" id="UP000177740">
    <property type="component" value="Unassembled WGS sequence"/>
</dbReference>
<dbReference type="EMBL" id="MHMM01000005">
    <property type="protein sequence ID" value="OGZ27595.1"/>
    <property type="molecule type" value="Genomic_DNA"/>
</dbReference>
<dbReference type="AlphaFoldDB" id="A0A1G2EP69"/>
<accession>A0A1G2EP69</accession>